<feature type="transmembrane region" description="Helical" evidence="1">
    <location>
        <begin position="62"/>
        <end position="86"/>
    </location>
</feature>
<name>M9M7T0_PAEPP</name>
<keyword evidence="1" id="KW-0812">Transmembrane</keyword>
<feature type="transmembrane region" description="Helical" evidence="1">
    <location>
        <begin position="20"/>
        <end position="42"/>
    </location>
</feature>
<dbReference type="EMBL" id="BALG01000261">
    <property type="protein sequence ID" value="GAC43858.1"/>
    <property type="molecule type" value="Genomic_DNA"/>
</dbReference>
<dbReference type="RefSeq" id="WP_006287580.1">
    <property type="nucleotide sequence ID" value="NZ_BALG01000261.1"/>
</dbReference>
<organism evidence="2 3">
    <name type="scientific">Paenibacillus popilliae ATCC 14706</name>
    <dbReference type="NCBI Taxonomy" id="1212764"/>
    <lineage>
        <taxon>Bacteria</taxon>
        <taxon>Bacillati</taxon>
        <taxon>Bacillota</taxon>
        <taxon>Bacilli</taxon>
        <taxon>Bacillales</taxon>
        <taxon>Paenibacillaceae</taxon>
        <taxon>Paenibacillus</taxon>
    </lineage>
</organism>
<dbReference type="GO" id="GO:0016787">
    <property type="term" value="F:hydrolase activity"/>
    <property type="evidence" value="ECO:0007669"/>
    <property type="project" value="UniProtKB-KW"/>
</dbReference>
<reference evidence="2 3" key="1">
    <citation type="submission" date="2012-10" db="EMBL/GenBank/DDBJ databases">
        <title>Draft Genome Sequence of Paenibacillus popilliae ATCC 14706T.</title>
        <authorList>
            <person name="Iiyama K."/>
            <person name="Mori K."/>
            <person name="Mon H."/>
            <person name="Chieda Y."/>
            <person name="Lee J.M."/>
            <person name="Kusakabe T."/>
            <person name="Tashiro K."/>
            <person name="Asano S."/>
            <person name="Yasunaga-Aoki C."/>
            <person name="Shimizu S."/>
        </authorList>
    </citation>
    <scope>NUCLEOTIDE SEQUENCE [LARGE SCALE GENOMIC DNA]</scope>
    <source>
        <strain evidence="2 3">ATCC 14706</strain>
    </source>
</reference>
<keyword evidence="1" id="KW-1133">Transmembrane helix</keyword>
<dbReference type="Proteomes" id="UP000029453">
    <property type="component" value="Unassembled WGS sequence"/>
</dbReference>
<keyword evidence="2" id="KW-0378">Hydrolase</keyword>
<protein>
    <submittedName>
        <fullName evidence="2">Predicted phosphohydrolase</fullName>
    </submittedName>
</protein>
<keyword evidence="3" id="KW-1185">Reference proteome</keyword>
<proteinExistence type="predicted"/>
<sequence length="118" mass="13557">MATHLFRLAFQYNLKFIYRYILFFALWAAGISLLNVISLGRYKQVTLLDALMFPFGGYDSGNISWMQFFIALFSYVLLSAVVELYITKMMGSHAIASLIRVRSKTVYYCAHLISLSVM</sequence>
<accession>M9M7T0</accession>
<feature type="non-terminal residue" evidence="2">
    <location>
        <position position="118"/>
    </location>
</feature>
<comment type="caution">
    <text evidence="2">The sequence shown here is derived from an EMBL/GenBank/DDBJ whole genome shotgun (WGS) entry which is preliminary data.</text>
</comment>
<dbReference type="AlphaFoldDB" id="M9M7T0"/>
<evidence type="ECO:0000313" key="3">
    <source>
        <dbReference type="Proteomes" id="UP000029453"/>
    </source>
</evidence>
<keyword evidence="1" id="KW-0472">Membrane</keyword>
<evidence type="ECO:0000313" key="2">
    <source>
        <dbReference type="EMBL" id="GAC43858.1"/>
    </source>
</evidence>
<gene>
    <name evidence="2" type="ORF">PPOP_3258</name>
</gene>
<evidence type="ECO:0000256" key="1">
    <source>
        <dbReference type="SAM" id="Phobius"/>
    </source>
</evidence>